<comment type="caution">
    <text evidence="5">The sequence shown here is derived from an EMBL/GenBank/DDBJ whole genome shotgun (WGS) entry which is preliminary data.</text>
</comment>
<dbReference type="CDD" id="cd22333">
    <property type="entry name" value="LlaBIII_nuclease-like"/>
    <property type="match status" value="1"/>
</dbReference>
<dbReference type="InterPro" id="IPR006935">
    <property type="entry name" value="Helicase/UvrB_N"/>
</dbReference>
<organism evidence="5 6">
    <name type="scientific">Bartonella tribocorum</name>
    <dbReference type="NCBI Taxonomy" id="85701"/>
    <lineage>
        <taxon>Bacteria</taxon>
        <taxon>Pseudomonadati</taxon>
        <taxon>Pseudomonadota</taxon>
        <taxon>Alphaproteobacteria</taxon>
        <taxon>Hyphomicrobiales</taxon>
        <taxon>Bartonellaceae</taxon>
        <taxon>Bartonella</taxon>
    </lineage>
</organism>
<dbReference type="GO" id="GO:0009307">
    <property type="term" value="P:DNA restriction-modification system"/>
    <property type="evidence" value="ECO:0007669"/>
    <property type="project" value="UniProtKB-KW"/>
</dbReference>
<dbReference type="SUPFAM" id="SSF52980">
    <property type="entry name" value="Restriction endonuclease-like"/>
    <property type="match status" value="1"/>
</dbReference>
<dbReference type="SMART" id="SM00487">
    <property type="entry name" value="DEXDc"/>
    <property type="match status" value="1"/>
</dbReference>
<evidence type="ECO:0000256" key="2">
    <source>
        <dbReference type="ARBA" id="ARBA00022747"/>
    </source>
</evidence>
<protein>
    <submittedName>
        <fullName evidence="5">Damage-inducible protein</fullName>
    </submittedName>
</protein>
<dbReference type="Pfam" id="PF00271">
    <property type="entry name" value="Helicase_C"/>
    <property type="match status" value="1"/>
</dbReference>
<dbReference type="PROSITE" id="PS51194">
    <property type="entry name" value="HELICASE_CTER"/>
    <property type="match status" value="1"/>
</dbReference>
<dbReference type="RefSeq" id="WP_100129571.1">
    <property type="nucleotide sequence ID" value="NZ_CADDYI010000025.1"/>
</dbReference>
<dbReference type="REBASE" id="245317">
    <property type="entry name" value="BtrL103ORF8420P"/>
</dbReference>
<dbReference type="InterPro" id="IPR002052">
    <property type="entry name" value="DNA_methylase_N6_adenine_CS"/>
</dbReference>
<dbReference type="GO" id="GO:0003677">
    <property type="term" value="F:DNA binding"/>
    <property type="evidence" value="ECO:0007669"/>
    <property type="project" value="InterPro"/>
</dbReference>
<evidence type="ECO:0000313" key="6">
    <source>
        <dbReference type="Proteomes" id="UP000229839"/>
    </source>
</evidence>
<feature type="domain" description="Helicase ATP-binding" evidence="3">
    <location>
        <begin position="192"/>
        <end position="395"/>
    </location>
</feature>
<dbReference type="SMART" id="SM00490">
    <property type="entry name" value="HELICc"/>
    <property type="match status" value="1"/>
</dbReference>
<comment type="similarity">
    <text evidence="1">Belongs to the N(4)/N(6)-methyltransferase family.</text>
</comment>
<dbReference type="InterPro" id="IPR001650">
    <property type="entry name" value="Helicase_C-like"/>
</dbReference>
<dbReference type="GO" id="GO:0016787">
    <property type="term" value="F:hydrolase activity"/>
    <property type="evidence" value="ECO:0007669"/>
    <property type="project" value="InterPro"/>
</dbReference>
<dbReference type="Gene3D" id="3.40.50.300">
    <property type="entry name" value="P-loop containing nucleotide triphosphate hydrolases"/>
    <property type="match status" value="2"/>
</dbReference>
<gene>
    <name evidence="5" type="ORF">CER18_08420</name>
</gene>
<dbReference type="InterPro" id="IPR039442">
    <property type="entry name" value="Mrr-like_dom"/>
</dbReference>
<dbReference type="Gene3D" id="3.40.50.150">
    <property type="entry name" value="Vaccinia Virus protein VP39"/>
    <property type="match status" value="1"/>
</dbReference>
<dbReference type="Proteomes" id="UP000229839">
    <property type="component" value="Unassembled WGS sequence"/>
</dbReference>
<dbReference type="Pfam" id="PF22240">
    <property type="entry name" value="ISP_coupler"/>
    <property type="match status" value="1"/>
</dbReference>
<sequence length="1661" mass="190218">MLQSVNSDNEHVTLRSLLEYYRQKAKSPRELGTMFENLVMVYLSEDPLQKQEYEKVQTYLEWAQEHDEDGTDIGIDLVATIRDEGGYAAIQCKCYDASHIIKKEDIDSFIAASGKKIFTRRILVDSTETDWSDNVELTCEGQEVRIQRINLFDLENSQIDWGAYKEQGQAVLKEKPKKKLLDHQKEALEKVCEGLQEADRGKLIMACGTGKTFTSLKIAETLAGKGKRVLFLVPSLSLVSQTIREWTADAQIPLRSFAVCSDTKVGKRRKNQDDIVGMETSDLVLPATTDAQALAKEACESLADAMTVVFSTYHSIQVISDAQKDHGLPEFDLIICDEAHRTTGAVLGTDKRESEFIKVHDNRIIRGKKRLYMTATPKIFTDKIKRKADLSDTVLASMDDEKIYGKELHHYTFAEALEHKLLSPCKVIILVVNEKEVSQSIQHLITDKNYELILDDRTKINGCYRALTKMDLKLDLEDDPNPMRRALAFCKDIETSKRICKEFKKEKVQEFLRALHKNYKDTPPLNCTFSHIDGTFSAKERTKQLDWLKEDAGENTCRVLTNVRCLSEGVDVPALDAVLFLHPRKSQIEIIQAIGRVMRRAEGKKRGYIILPVGVPAGIPPVQALENNPKYDVIWQVVNALRAHDESFNKIIHHMSIKQDVSYALDIIVPSQKATSEDTTVVIDDLPIRSKSEYSGLNIGSPTYESFHGYKPEEELSLFSQYPDVIRAAIVKRNYVPSYWKRWATNVADLAQNHITRLTEVLTKSETETRRVFNGFMTELRNNLNTTLSEENAIEMLAQHLVTRPVFDALFEGHQFVQENPVSYALQRVLNILDKVTLKEESQDFKTLSRNVQFYTRGITGLEAQQNLIVKLYNEFFRYAFPRTVEKLGIVYTPIEVVDFIIHSVDDVLRNEFGKSLGSRGVSILDPFTGTGTFITRLLQSNLIKPEDMEYKYRYDIHANEIVLLAYYIAAINIEATYHGLMKGDYIPFKHIGLADTFQTLKEKNLIDGMLKENSEYLELQKKLNIEVIFGNPPYSIGQKSENDNAKNTPYPILDKRISETYAAQSKASLIRGLYDSYIRAIRWASDRIKDRGVIGFVTNAGFINGSSMDGLRKCLVEEFSSLYIFHLRGNARTSGEQRKKESGGIFGEGSRAPIAISILVKNPNAQQHGKIYFRDIGDYLNREEKLTIIEKFRSIDGITRSKKGWQIITPDKHGDWLSQRDDSFKSFLAIGDKGDKKGHGKKFFENFSCGIITSRDAWAYNASREALAKNMNNMIAFYNSEVERFNDTYVHADHKARTRAVNDLINTNAEKISWSHNVKQELVRETIFELEEKCFTQSLYRPFTRQWFYYNRVFNERVYQMPRIFPIGQTVENRVIQITGIGANKDFSVIMIKTVSDFHVIENGQCFPRYIYEDTTVSKSKNEKQSHLFTNSIEENQTTGLQKRDAITDEGLDHFKAAYPNETITKDDLFYYVYGLLHSEDYRSRYADNLCKELPRIPCVKSADDFWKFVTAGRELGHLHMNYETVEPYPVTFKKGDPKLTDIPNPEKFYYVTEMNFFGNSKVKDKSTVFYNSNVTMTDIPLEAYEYIVNGKSALEWVMERQCVKTDKKSGIVNDANRYAVETVGNPAYPLELFQRVITVSLETMKIVKNLPKLEIRETE</sequence>
<dbReference type="Pfam" id="PF18135">
    <property type="entry name" value="Type_ISP_C"/>
    <property type="match status" value="1"/>
</dbReference>
<dbReference type="Pfam" id="PF04851">
    <property type="entry name" value="ResIII"/>
    <property type="match status" value="1"/>
</dbReference>
<evidence type="ECO:0000259" key="4">
    <source>
        <dbReference type="PROSITE" id="PS51194"/>
    </source>
</evidence>
<dbReference type="PRINTS" id="PR00507">
    <property type="entry name" value="N12N6MTFRASE"/>
</dbReference>
<dbReference type="SUPFAM" id="SSF53335">
    <property type="entry name" value="S-adenosyl-L-methionine-dependent methyltransferases"/>
    <property type="match status" value="1"/>
</dbReference>
<proteinExistence type="inferred from homology"/>
<dbReference type="PROSITE" id="PS00092">
    <property type="entry name" value="N6_MTASE"/>
    <property type="match status" value="1"/>
</dbReference>
<dbReference type="InterPro" id="IPR050742">
    <property type="entry name" value="Helicase_Restrict-Modif_Enz"/>
</dbReference>
<dbReference type="InterPro" id="IPR014001">
    <property type="entry name" value="Helicase_ATP-bd"/>
</dbReference>
<accession>A0A2N9Y8P7</accession>
<dbReference type="InterPro" id="IPR053980">
    <property type="entry name" value="ISP_coupler"/>
</dbReference>
<dbReference type="SUPFAM" id="SSF52540">
    <property type="entry name" value="P-loop containing nucleoside triphosphate hydrolases"/>
    <property type="match status" value="1"/>
</dbReference>
<dbReference type="OrthoDB" id="9806213at2"/>
<evidence type="ECO:0000313" key="5">
    <source>
        <dbReference type="EMBL" id="PIT68080.1"/>
    </source>
</evidence>
<dbReference type="Pfam" id="PF13156">
    <property type="entry name" value="Mrr_cat_2"/>
    <property type="match status" value="1"/>
</dbReference>
<dbReference type="PANTHER" id="PTHR47396:SF1">
    <property type="entry name" value="ATP-DEPENDENT HELICASE IRC3-RELATED"/>
    <property type="match status" value="1"/>
</dbReference>
<dbReference type="GO" id="GO:0005829">
    <property type="term" value="C:cytosol"/>
    <property type="evidence" value="ECO:0007669"/>
    <property type="project" value="TreeGrafter"/>
</dbReference>
<dbReference type="GO" id="GO:0008170">
    <property type="term" value="F:N-methyltransferase activity"/>
    <property type="evidence" value="ECO:0007669"/>
    <property type="project" value="InterPro"/>
</dbReference>
<dbReference type="PANTHER" id="PTHR47396">
    <property type="entry name" value="TYPE I RESTRICTION ENZYME ECOKI R PROTEIN"/>
    <property type="match status" value="1"/>
</dbReference>
<dbReference type="InterPro" id="IPR029063">
    <property type="entry name" value="SAM-dependent_MTases_sf"/>
</dbReference>
<dbReference type="InterPro" id="IPR027417">
    <property type="entry name" value="P-loop_NTPase"/>
</dbReference>
<evidence type="ECO:0000259" key="3">
    <source>
        <dbReference type="PROSITE" id="PS51192"/>
    </source>
</evidence>
<dbReference type="InterPro" id="IPR003356">
    <property type="entry name" value="DNA_methylase_A-5"/>
</dbReference>
<reference evidence="5 6" key="1">
    <citation type="submission" date="2017-06" db="EMBL/GenBank/DDBJ databases">
        <title>Draft genome of Bartonella tribocorum strain L103, isolated from a rodent in Laos.</title>
        <authorList>
            <person name="Hadjadj L."/>
            <person name="Jiyipong T."/>
            <person name="Morand S."/>
            <person name="Diene S.M."/>
            <person name="Rolain J.-M."/>
        </authorList>
    </citation>
    <scope>NUCLEOTIDE SEQUENCE [LARGE SCALE GENOMIC DNA]</scope>
    <source>
        <strain evidence="5 6">L103</strain>
    </source>
</reference>
<dbReference type="EMBL" id="NJGE01000026">
    <property type="protein sequence ID" value="PIT68080.1"/>
    <property type="molecule type" value="Genomic_DNA"/>
</dbReference>
<keyword evidence="2" id="KW-0680">Restriction system</keyword>
<feature type="domain" description="Helicase C-terminal" evidence="4">
    <location>
        <begin position="466"/>
        <end position="656"/>
    </location>
</feature>
<name>A0A2N9Y8P7_9HYPH</name>
<dbReference type="PROSITE" id="PS51192">
    <property type="entry name" value="HELICASE_ATP_BIND_1"/>
    <property type="match status" value="1"/>
</dbReference>
<dbReference type="GO" id="GO:0005524">
    <property type="term" value="F:ATP binding"/>
    <property type="evidence" value="ECO:0007669"/>
    <property type="project" value="InterPro"/>
</dbReference>
<dbReference type="GO" id="GO:0032259">
    <property type="term" value="P:methylation"/>
    <property type="evidence" value="ECO:0007669"/>
    <property type="project" value="InterPro"/>
</dbReference>
<dbReference type="InterPro" id="IPR041635">
    <property type="entry name" value="Type_ISP_LLaBIII_C"/>
</dbReference>
<dbReference type="InterPro" id="IPR011335">
    <property type="entry name" value="Restrct_endonuc-II-like"/>
</dbReference>
<dbReference type="Pfam" id="PF02384">
    <property type="entry name" value="N6_Mtase"/>
    <property type="match status" value="1"/>
</dbReference>
<evidence type="ECO:0000256" key="1">
    <source>
        <dbReference type="ARBA" id="ARBA00006594"/>
    </source>
</evidence>